<name>A0ABU3T0R2_9ALTE</name>
<organism evidence="1 2">
    <name type="scientific">Paraglaciecola aquimarina</name>
    <dbReference type="NCBI Taxonomy" id="1235557"/>
    <lineage>
        <taxon>Bacteria</taxon>
        <taxon>Pseudomonadati</taxon>
        <taxon>Pseudomonadota</taxon>
        <taxon>Gammaproteobacteria</taxon>
        <taxon>Alteromonadales</taxon>
        <taxon>Alteromonadaceae</taxon>
        <taxon>Paraglaciecola</taxon>
    </lineage>
</organism>
<dbReference type="Proteomes" id="UP001247805">
    <property type="component" value="Unassembled WGS sequence"/>
</dbReference>
<sequence length="545" mass="62584">MKSLPKSVYDNLNFLTVEVDSQLARLQQFFDQPTSAAARRILDRLGYTTNLKARIHSSSVQALSKGKKNNSARLNLRMAEFIATDLERITELCCNSVKHLDYISELALLKPASYIAMLETLRHEIRKIHKTLTSNNSQLAITIGQVEEQIQQSRQKLKKYYTEQLKQKNHTEVFIQGLFLTHEFKQMGESLRQISESIISANLGQPINFERFFSLQSLISELPSEDGEFNIEPIAETRSGSSISGITSSHKEENGFVAIFKDGQKRKVKEEKQGVQSWHDIYPGLAPKILSYKKRGESAALLIEHLSGYTFEQILLTESPELLQEAQQQLSNTLKSVWQATRTNKPVCANFIAQLEKRMPDVYKIHPEFQRQNAVIGEFALPSFELLMAQAKTLESTVSCPFSVYIHGDFNLDNIIYDPLEKKINFIDLHRSSHMDYVQDVSVFMVSNYRLQILDKHTRQKIMAVAQTFYKMARRYAVRENDSLFDLRLALGLARSFATSTRFILDKSLANRMYLRAQYLLQLVLSLPPEKHSKFKIPLKELFVE</sequence>
<evidence type="ECO:0000313" key="2">
    <source>
        <dbReference type="Proteomes" id="UP001247805"/>
    </source>
</evidence>
<proteinExistence type="predicted"/>
<gene>
    <name evidence="1" type="ORF">RS130_19880</name>
</gene>
<dbReference type="InterPro" id="IPR011009">
    <property type="entry name" value="Kinase-like_dom_sf"/>
</dbReference>
<protein>
    <submittedName>
        <fullName evidence="1">Phosphotransferase</fullName>
    </submittedName>
</protein>
<dbReference type="Gene3D" id="1.20.58.220">
    <property type="entry name" value="Phosphate transport system protein phou homolog 2, domain 2"/>
    <property type="match status" value="1"/>
</dbReference>
<accession>A0ABU3T0R2</accession>
<dbReference type="RefSeq" id="WP_316027363.1">
    <property type="nucleotide sequence ID" value="NZ_JAWDIO010000002.1"/>
</dbReference>
<dbReference type="SUPFAM" id="SSF56112">
    <property type="entry name" value="Protein kinase-like (PK-like)"/>
    <property type="match status" value="1"/>
</dbReference>
<comment type="caution">
    <text evidence="1">The sequence shown here is derived from an EMBL/GenBank/DDBJ whole genome shotgun (WGS) entry which is preliminary data.</text>
</comment>
<dbReference type="Gene3D" id="3.90.1200.10">
    <property type="match status" value="1"/>
</dbReference>
<evidence type="ECO:0000313" key="1">
    <source>
        <dbReference type="EMBL" id="MDU0355843.1"/>
    </source>
</evidence>
<keyword evidence="2" id="KW-1185">Reference proteome</keyword>
<dbReference type="Pfam" id="PF02958">
    <property type="entry name" value="EcKL"/>
    <property type="match status" value="1"/>
</dbReference>
<dbReference type="EMBL" id="JAWDIO010000002">
    <property type="protein sequence ID" value="MDU0355843.1"/>
    <property type="molecule type" value="Genomic_DNA"/>
</dbReference>
<reference evidence="1 2" key="1">
    <citation type="submission" date="2023-10" db="EMBL/GenBank/DDBJ databases">
        <title>Glaciecola aquimarina strain GGW-M5 nov., isolated from a coastal seawater.</title>
        <authorList>
            <person name="Bayburt H."/>
            <person name="Kim J.M."/>
            <person name="Choi B.J."/>
            <person name="Jeon C.O."/>
        </authorList>
    </citation>
    <scope>NUCLEOTIDE SEQUENCE [LARGE SCALE GENOMIC DNA]</scope>
    <source>
        <strain evidence="1 2">KCTC 32108</strain>
    </source>
</reference>
<dbReference type="InterPro" id="IPR038078">
    <property type="entry name" value="PhoU-like_sf"/>
</dbReference>
<dbReference type="InterPro" id="IPR004119">
    <property type="entry name" value="EcKL"/>
</dbReference>
<dbReference type="SUPFAM" id="SSF109755">
    <property type="entry name" value="PhoU-like"/>
    <property type="match status" value="1"/>
</dbReference>